<feature type="region of interest" description="Disordered" evidence="1">
    <location>
        <begin position="101"/>
        <end position="179"/>
    </location>
</feature>
<keyword evidence="4" id="KW-1185">Reference proteome</keyword>
<feature type="compositionally biased region" description="Basic and acidic residues" evidence="1">
    <location>
        <begin position="347"/>
        <end position="360"/>
    </location>
</feature>
<evidence type="ECO:0000313" key="3">
    <source>
        <dbReference type="EMBL" id="KAJ7373657.1"/>
    </source>
</evidence>
<dbReference type="OrthoDB" id="1935339at2759"/>
<reference evidence="3" key="1">
    <citation type="submission" date="2023-01" db="EMBL/GenBank/DDBJ databases">
        <title>Genome assembly of the deep-sea coral Lophelia pertusa.</title>
        <authorList>
            <person name="Herrera S."/>
            <person name="Cordes E."/>
        </authorList>
    </citation>
    <scope>NUCLEOTIDE SEQUENCE</scope>
    <source>
        <strain evidence="3">USNM1676648</strain>
        <tissue evidence="3">Polyp</tissue>
    </source>
</reference>
<feature type="compositionally biased region" description="Basic and acidic residues" evidence="1">
    <location>
        <begin position="275"/>
        <end position="294"/>
    </location>
</feature>
<feature type="compositionally biased region" description="Basic and acidic residues" evidence="1">
    <location>
        <begin position="946"/>
        <end position="972"/>
    </location>
</feature>
<feature type="region of interest" description="Disordered" evidence="1">
    <location>
        <begin position="711"/>
        <end position="986"/>
    </location>
</feature>
<proteinExistence type="predicted"/>
<feature type="compositionally biased region" description="Basic and acidic residues" evidence="1">
    <location>
        <begin position="211"/>
        <end position="220"/>
    </location>
</feature>
<evidence type="ECO:0000256" key="1">
    <source>
        <dbReference type="SAM" id="MobiDB-lite"/>
    </source>
</evidence>
<gene>
    <name evidence="3" type="ORF">OS493_011266</name>
</gene>
<feature type="compositionally biased region" description="Basic residues" evidence="1">
    <location>
        <begin position="389"/>
        <end position="404"/>
    </location>
</feature>
<feature type="compositionally biased region" description="Low complexity" evidence="1">
    <location>
        <begin position="784"/>
        <end position="799"/>
    </location>
</feature>
<feature type="compositionally biased region" description="Basic and acidic residues" evidence="1">
    <location>
        <begin position="369"/>
        <end position="388"/>
    </location>
</feature>
<organism evidence="3 4">
    <name type="scientific">Desmophyllum pertusum</name>
    <dbReference type="NCBI Taxonomy" id="174260"/>
    <lineage>
        <taxon>Eukaryota</taxon>
        <taxon>Metazoa</taxon>
        <taxon>Cnidaria</taxon>
        <taxon>Anthozoa</taxon>
        <taxon>Hexacorallia</taxon>
        <taxon>Scleractinia</taxon>
        <taxon>Caryophylliina</taxon>
        <taxon>Caryophylliidae</taxon>
        <taxon>Desmophyllum</taxon>
    </lineage>
</organism>
<feature type="domain" description="SFR19-like C-terminal" evidence="2">
    <location>
        <begin position="1074"/>
        <end position="1150"/>
    </location>
</feature>
<dbReference type="AlphaFoldDB" id="A0A9W9Z225"/>
<dbReference type="InterPro" id="IPR057031">
    <property type="entry name" value="SFR19-like_C"/>
</dbReference>
<accession>A0A9W9Z225</accession>
<feature type="compositionally biased region" description="Basic and acidic residues" evidence="1">
    <location>
        <begin position="436"/>
        <end position="445"/>
    </location>
</feature>
<feature type="region of interest" description="Disordered" evidence="1">
    <location>
        <begin position="1051"/>
        <end position="1071"/>
    </location>
</feature>
<dbReference type="PANTHER" id="PTHR47013:SF1">
    <property type="entry name" value="SPLICING FACTOR, ARGININE_SERINE-RICH 19"/>
    <property type="match status" value="1"/>
</dbReference>
<dbReference type="Proteomes" id="UP001163046">
    <property type="component" value="Unassembled WGS sequence"/>
</dbReference>
<feature type="compositionally biased region" description="Polar residues" evidence="1">
    <location>
        <begin position="623"/>
        <end position="646"/>
    </location>
</feature>
<dbReference type="InterPro" id="IPR042841">
    <property type="entry name" value="SCAF1"/>
</dbReference>
<feature type="compositionally biased region" description="Polar residues" evidence="1">
    <location>
        <begin position="223"/>
        <end position="236"/>
    </location>
</feature>
<feature type="compositionally biased region" description="Basic residues" evidence="1">
    <location>
        <begin position="568"/>
        <end position="583"/>
    </location>
</feature>
<feature type="compositionally biased region" description="Basic and acidic residues" evidence="1">
    <location>
        <begin position="303"/>
        <end position="315"/>
    </location>
</feature>
<evidence type="ECO:0000259" key="2">
    <source>
        <dbReference type="Pfam" id="PF23030"/>
    </source>
</evidence>
<dbReference type="PANTHER" id="PTHR47013">
    <property type="entry name" value="SPLICING FACTOR, ARGININE/SERINE-RICH 19"/>
    <property type="match status" value="1"/>
</dbReference>
<feature type="region of interest" description="Disordered" evidence="1">
    <location>
        <begin position="670"/>
        <end position="689"/>
    </location>
</feature>
<dbReference type="EMBL" id="MU826830">
    <property type="protein sequence ID" value="KAJ7373657.1"/>
    <property type="molecule type" value="Genomic_DNA"/>
</dbReference>
<feature type="region of interest" description="Disordered" evidence="1">
    <location>
        <begin position="211"/>
        <end position="650"/>
    </location>
</feature>
<sequence length="1157" mass="130383">MQRRFPRKKLPTLSLPALSLYTEEEIEDVPTSSSPITKKSKSKSTRKGDINISEVSSTSEDTNQLPSTSSKSIFMDLYEEDIWDSGPDDVTGVKDNVTKTTVHKNKSKPGLSLLGEYTGSGNDTDEETLHSLGVKPKKTKETVDVSTRKISSPECTKSEEVNLTKENSPKLETGGSEFSMEIFLADDKLSLHEDDISDIDIHALLDDSLAKGEKSKEEGQHSGFESSDCQKPSDSTTKSEKLKEAKKDKNKDSKHVGKGEKTKDKGQRSGLESSDNERLSDNKKDSKKLKEAKKDKSKKKDSKHVAKGEKSKEDGQPSGFESSDSESRKDSKKLKEARKDKSKKKDNKSLAKDDKIKEEGQLSESESSDSERLSDSRKDSKELKEARRDKSKKKKKKKKHRKQKQVTESKERSDGECNDDEKKIEGKQKKSRSRSKSQEISEKPKSLKRSRSRSRDRVSGRRRRSRSRSSDKRKKSKYHREKSRRSRSRSSSRRRSTSKRNKHLKSYASRSRSRNRSTSPPNKRKGRRSSISKTTPSRKKSPTSRKRKLSRSPSPHKRRGRTSEQRRSRSPKRHSRSPGKRRRTPPEKKQKSPTNKSSSKKSASPNIRERKGSLSPARKLSHRTSSASDSLDSGHFTNIPLSNTNKVADDLVFDDKVAVQKSPLMEDQKEAIIPTKSADVEKKRSPSCSPLVKAWGDDFDFVITERLAPKEGTEKSVEDVLFGKEMADPKTPDFKRTTESIKSSSKESQNVQKKKETKDETMNGNKDIPVVCKENDVPQEVKTQQSVSSDSQSIPSNSVVKDEQSTSNSEDSKADVVSESKTAKKETVDTCKEDHAKKTNDNAASFHALDDSEKSAFLPSKLETIPFLDEAPPPAPPPVSGNRGHPNVPVPSQLGPSPVGKGLSPTLPSHGAPWAGLRSGARGMGVNAPKGSKGFVPTSGTAQKHYSNERDIDLTKKSKSEPFLMTKDEGRNNFDLSPMDMEMSSPEGDIIDRLHEEFWKQQKQQWNQSSGRKSVEEDPKEVFVEPMVNEQSLFEEPYEPETGLLMNEDLEEDLNSITDPKERRRKQKEKLKEKTKVQELIDKLHRQARVEEEVKHVLKVYYKHRDIDKEEYKSILRKAVPQVTNSGSSIDPERIRSLVKKYIAKIKGERFHCEDQG</sequence>
<feature type="compositionally biased region" description="Low complexity" evidence="1">
    <location>
        <begin position="1001"/>
        <end position="1010"/>
    </location>
</feature>
<protein>
    <recommendedName>
        <fullName evidence="2">SFR19-like C-terminal domain-containing protein</fullName>
    </recommendedName>
</protein>
<feature type="compositionally biased region" description="Polar residues" evidence="1">
    <location>
        <begin position="53"/>
        <end position="70"/>
    </location>
</feature>
<dbReference type="GO" id="GO:0099122">
    <property type="term" value="F:RNA polymerase II C-terminal domain binding"/>
    <property type="evidence" value="ECO:0007669"/>
    <property type="project" value="TreeGrafter"/>
</dbReference>
<feature type="compositionally biased region" description="Basic residues" evidence="1">
    <location>
        <begin position="522"/>
        <end position="560"/>
    </location>
</feature>
<feature type="compositionally biased region" description="Basic and acidic residues" evidence="1">
    <location>
        <begin position="156"/>
        <end position="169"/>
    </location>
</feature>
<feature type="region of interest" description="Disordered" evidence="1">
    <location>
        <begin position="1001"/>
        <end position="1021"/>
    </location>
</feature>
<feature type="compositionally biased region" description="Basic and acidic residues" evidence="1">
    <location>
        <begin position="800"/>
        <end position="840"/>
    </location>
</feature>
<feature type="compositionally biased region" description="Basic and acidic residues" evidence="1">
    <location>
        <begin position="405"/>
        <end position="428"/>
    </location>
</feature>
<feature type="compositionally biased region" description="Basic and acidic residues" evidence="1">
    <location>
        <begin position="711"/>
        <end position="739"/>
    </location>
</feature>
<comment type="caution">
    <text evidence="3">The sequence shown here is derived from an EMBL/GenBank/DDBJ whole genome shotgun (WGS) entry which is preliminary data.</text>
</comment>
<feature type="compositionally biased region" description="Basic and acidic residues" evidence="1">
    <location>
        <begin position="237"/>
        <end position="267"/>
    </location>
</feature>
<feature type="compositionally biased region" description="Low complexity" evidence="1">
    <location>
        <begin position="592"/>
        <end position="604"/>
    </location>
</feature>
<feature type="region of interest" description="Disordered" evidence="1">
    <location>
        <begin position="25"/>
        <end position="70"/>
    </location>
</feature>
<dbReference type="Pfam" id="PF23030">
    <property type="entry name" value="SCAF11-like_C"/>
    <property type="match status" value="1"/>
</dbReference>
<name>A0A9W9Z225_9CNID</name>
<feature type="compositionally biased region" description="Basic residues" evidence="1">
    <location>
        <begin position="460"/>
        <end position="515"/>
    </location>
</feature>
<evidence type="ECO:0000313" key="4">
    <source>
        <dbReference type="Proteomes" id="UP001163046"/>
    </source>
</evidence>
<feature type="compositionally biased region" description="Basic and acidic residues" evidence="1">
    <location>
        <begin position="325"/>
        <end position="339"/>
    </location>
</feature>